<name>A0ABQ5U563_9PROT</name>
<keyword evidence="2" id="KW-1185">Reference proteome</keyword>
<protein>
    <submittedName>
        <fullName evidence="1">Uncharacterized protein</fullName>
    </submittedName>
</protein>
<proteinExistence type="predicted"/>
<evidence type="ECO:0000313" key="1">
    <source>
        <dbReference type="EMBL" id="GLQ05606.1"/>
    </source>
</evidence>
<reference evidence="1" key="1">
    <citation type="journal article" date="2014" name="Int. J. Syst. Evol. Microbiol.">
        <title>Complete genome of a new Firmicutes species belonging to the dominant human colonic microbiota ('Ruminococcus bicirculans') reveals two chromosomes and a selective capacity to utilize plant glucans.</title>
        <authorList>
            <consortium name="NISC Comparative Sequencing Program"/>
            <person name="Wegmann U."/>
            <person name="Louis P."/>
            <person name="Goesmann A."/>
            <person name="Henrissat B."/>
            <person name="Duncan S.H."/>
            <person name="Flint H.J."/>
        </authorList>
    </citation>
    <scope>NUCLEOTIDE SEQUENCE</scope>
    <source>
        <strain evidence="1">NBRC 103408</strain>
    </source>
</reference>
<accession>A0ABQ5U563</accession>
<gene>
    <name evidence="1" type="ORF">GCM10007924_08270</name>
</gene>
<dbReference type="Proteomes" id="UP001161409">
    <property type="component" value="Unassembled WGS sequence"/>
</dbReference>
<comment type="caution">
    <text evidence="1">The sequence shown here is derived from an EMBL/GenBank/DDBJ whole genome shotgun (WGS) entry which is preliminary data.</text>
</comment>
<reference evidence="1" key="2">
    <citation type="submission" date="2023-01" db="EMBL/GenBank/DDBJ databases">
        <title>Draft genome sequence of Sneathiella chinensis strain NBRC 103408.</title>
        <authorList>
            <person name="Sun Q."/>
            <person name="Mori K."/>
        </authorList>
    </citation>
    <scope>NUCLEOTIDE SEQUENCE</scope>
    <source>
        <strain evidence="1">NBRC 103408</strain>
    </source>
</reference>
<dbReference type="EMBL" id="BSNF01000001">
    <property type="protein sequence ID" value="GLQ05606.1"/>
    <property type="molecule type" value="Genomic_DNA"/>
</dbReference>
<organism evidence="1 2">
    <name type="scientific">Sneathiella chinensis</name>
    <dbReference type="NCBI Taxonomy" id="349750"/>
    <lineage>
        <taxon>Bacteria</taxon>
        <taxon>Pseudomonadati</taxon>
        <taxon>Pseudomonadota</taxon>
        <taxon>Alphaproteobacteria</taxon>
        <taxon>Sneathiellales</taxon>
        <taxon>Sneathiellaceae</taxon>
        <taxon>Sneathiella</taxon>
    </lineage>
</organism>
<evidence type="ECO:0000313" key="2">
    <source>
        <dbReference type="Proteomes" id="UP001161409"/>
    </source>
</evidence>
<sequence>MNKKYEVAIYNDHVLRALQQGDHHKDLADAWADTHYFEVSAASETDALAKMKRKYRPENGFVIKEIQETEGA</sequence>
<dbReference type="RefSeq" id="WP_169559590.1">
    <property type="nucleotide sequence ID" value="NZ_BSNF01000001.1"/>
</dbReference>